<evidence type="ECO:0000313" key="1">
    <source>
        <dbReference type="EMBL" id="KAK9540221.1"/>
    </source>
</evidence>
<comment type="caution">
    <text evidence="1">The sequence shown here is derived from an EMBL/GenBank/DDBJ whole genome shotgun (WGS) entry which is preliminary data.</text>
</comment>
<name>A0AAW1G1V7_ZOAVI</name>
<reference evidence="1 2" key="1">
    <citation type="journal article" date="2024" name="Genome Biol. Evol.">
        <title>Chromosome-level genome assembly of the viviparous eelpout Zoarces viviparus.</title>
        <authorList>
            <person name="Fuhrmann N."/>
            <person name="Brasseur M.V."/>
            <person name="Bakowski C.E."/>
            <person name="Podsiadlowski L."/>
            <person name="Prost S."/>
            <person name="Krehenwinkel H."/>
            <person name="Mayer C."/>
        </authorList>
    </citation>
    <scope>NUCLEOTIDE SEQUENCE [LARGE SCALE GENOMIC DNA]</scope>
    <source>
        <strain evidence="1">NO-MEL_2022_Ind0_liver</strain>
    </source>
</reference>
<sequence length="99" mass="10958">MKRILVAAMVVEMSGTKASFFGPRPLTKTRTRQITDDDGTEGSTATLAHASLCCCLLVEHVSMLRDGQRTCRCLFIELECGRSEIPPPPPEELSIYLMQ</sequence>
<evidence type="ECO:0008006" key="3">
    <source>
        <dbReference type="Google" id="ProtNLM"/>
    </source>
</evidence>
<dbReference type="Proteomes" id="UP001488805">
    <property type="component" value="Unassembled WGS sequence"/>
</dbReference>
<protein>
    <recommendedName>
        <fullName evidence="3">Secreted protein</fullName>
    </recommendedName>
</protein>
<keyword evidence="2" id="KW-1185">Reference proteome</keyword>
<gene>
    <name evidence="1" type="ORF">VZT92_002688</name>
</gene>
<dbReference type="AlphaFoldDB" id="A0AAW1G1V7"/>
<organism evidence="1 2">
    <name type="scientific">Zoarces viviparus</name>
    <name type="common">Viviparous eelpout</name>
    <name type="synonym">Blennius viviparus</name>
    <dbReference type="NCBI Taxonomy" id="48416"/>
    <lineage>
        <taxon>Eukaryota</taxon>
        <taxon>Metazoa</taxon>
        <taxon>Chordata</taxon>
        <taxon>Craniata</taxon>
        <taxon>Vertebrata</taxon>
        <taxon>Euteleostomi</taxon>
        <taxon>Actinopterygii</taxon>
        <taxon>Neopterygii</taxon>
        <taxon>Teleostei</taxon>
        <taxon>Neoteleostei</taxon>
        <taxon>Acanthomorphata</taxon>
        <taxon>Eupercaria</taxon>
        <taxon>Perciformes</taxon>
        <taxon>Cottioidei</taxon>
        <taxon>Zoarcales</taxon>
        <taxon>Zoarcidae</taxon>
        <taxon>Zoarcinae</taxon>
        <taxon>Zoarces</taxon>
    </lineage>
</organism>
<evidence type="ECO:0000313" key="2">
    <source>
        <dbReference type="Proteomes" id="UP001488805"/>
    </source>
</evidence>
<dbReference type="EMBL" id="JBCEZU010000013">
    <property type="protein sequence ID" value="KAK9540221.1"/>
    <property type="molecule type" value="Genomic_DNA"/>
</dbReference>
<proteinExistence type="predicted"/>
<accession>A0AAW1G1V7</accession>